<feature type="region of interest" description="Disordered" evidence="1">
    <location>
        <begin position="60"/>
        <end position="109"/>
    </location>
</feature>
<keyword evidence="3" id="KW-1185">Reference proteome</keyword>
<dbReference type="EMBL" id="CP096660">
    <property type="protein sequence ID" value="UPV76611.1"/>
    <property type="molecule type" value="Genomic_DNA"/>
</dbReference>
<dbReference type="PROSITE" id="PS51257">
    <property type="entry name" value="PROKAR_LIPOPROTEIN"/>
    <property type="match status" value="1"/>
</dbReference>
<organism evidence="2 3">
    <name type="scientific">Halorussus limi</name>
    <dbReference type="NCBI Taxonomy" id="2938695"/>
    <lineage>
        <taxon>Archaea</taxon>
        <taxon>Methanobacteriati</taxon>
        <taxon>Methanobacteriota</taxon>
        <taxon>Stenosarchaea group</taxon>
        <taxon>Halobacteria</taxon>
        <taxon>Halobacteriales</taxon>
        <taxon>Haladaptataceae</taxon>
        <taxon>Halorussus</taxon>
    </lineage>
</organism>
<evidence type="ECO:0000313" key="2">
    <source>
        <dbReference type="EMBL" id="UPV76611.1"/>
    </source>
</evidence>
<dbReference type="AlphaFoldDB" id="A0A8U0I142"/>
<proteinExistence type="predicted"/>
<dbReference type="GeneID" id="72187321"/>
<dbReference type="Proteomes" id="UP000830729">
    <property type="component" value="Plasmid unnamed1"/>
</dbReference>
<evidence type="ECO:0000256" key="1">
    <source>
        <dbReference type="SAM" id="MobiDB-lite"/>
    </source>
</evidence>
<accession>A0A8U0I142</accession>
<keyword evidence="2" id="KW-0614">Plasmid</keyword>
<evidence type="ECO:0000313" key="3">
    <source>
        <dbReference type="Proteomes" id="UP000830729"/>
    </source>
</evidence>
<protein>
    <submittedName>
        <fullName evidence="2">Uncharacterized protein</fullName>
    </submittedName>
</protein>
<dbReference type="RefSeq" id="WP_248652644.1">
    <property type="nucleotide sequence ID" value="NZ_CP096660.1"/>
</dbReference>
<dbReference type="KEGG" id="halx:M0R89_18940"/>
<gene>
    <name evidence="2" type="ORF">M0R89_18940</name>
</gene>
<reference evidence="2 3" key="1">
    <citation type="submission" date="2022-04" db="EMBL/GenBank/DDBJ databases">
        <title>Diverse halophilic archaea isolated from saline environments.</title>
        <authorList>
            <person name="Cui H.-L."/>
        </authorList>
    </citation>
    <scope>NUCLEOTIDE SEQUENCE [LARGE SCALE GENOMIC DNA]</scope>
    <source>
        <strain evidence="2 3">XZYJT49</strain>
        <plasmid evidence="2 3">unnamed1</plasmid>
    </source>
</reference>
<name>A0A8U0I142_9EURY</name>
<sequence>MRRREFIAGTGIFAASALAGCAGSKSPPPRKSNVFETIEARDGKIQVALEDDTWVKSRYDGGSQNALPDPDEVGGLNPVGSVRAMGKGGGGRGATGRATGGYSSAPKTHHGRAWWHGGNYAVNWYDNHQDAVTKYGVGVSAFGVASLGSSSEMEDNAPGAGPVPWDCRVSNPNDTETCAVEREGWYRVGAELRGKNGHDFDWECVDFEVSQQITGDGYEIQKQWKVSPRI</sequence>
<geneLocation type="plasmid" evidence="2 3">
    <name>unnamed1</name>
</geneLocation>